<evidence type="ECO:0000259" key="18">
    <source>
        <dbReference type="Pfam" id="PF16187"/>
    </source>
</evidence>
<comment type="function">
    <text evidence="2">Endopeptidase that degrades small peptides of less than 7 kDa, such as glucagon and insulin.</text>
</comment>
<evidence type="ECO:0000259" key="16">
    <source>
        <dbReference type="Pfam" id="PF00675"/>
    </source>
</evidence>
<dbReference type="GO" id="GO:0046872">
    <property type="term" value="F:metal ion binding"/>
    <property type="evidence" value="ECO:0007669"/>
    <property type="project" value="UniProtKB-KW"/>
</dbReference>
<dbReference type="AlphaFoldDB" id="A0A0A7EEG0"/>
<comment type="similarity">
    <text evidence="3 14">Belongs to the peptidase M16 family.</text>
</comment>
<evidence type="ECO:0000259" key="17">
    <source>
        <dbReference type="Pfam" id="PF05193"/>
    </source>
</evidence>
<evidence type="ECO:0000256" key="3">
    <source>
        <dbReference type="ARBA" id="ARBA00007261"/>
    </source>
</evidence>
<dbReference type="GO" id="GO:0005737">
    <property type="term" value="C:cytoplasm"/>
    <property type="evidence" value="ECO:0007669"/>
    <property type="project" value="UniProtKB-ARBA"/>
</dbReference>
<evidence type="ECO:0000256" key="11">
    <source>
        <dbReference type="ARBA" id="ARBA00029597"/>
    </source>
</evidence>
<feature type="region of interest" description="Disordered" evidence="15">
    <location>
        <begin position="891"/>
        <end position="911"/>
    </location>
</feature>
<keyword evidence="7" id="KW-0479">Metal-binding</keyword>
<dbReference type="PROSITE" id="PS00143">
    <property type="entry name" value="INSULINASE"/>
    <property type="match status" value="1"/>
</dbReference>
<dbReference type="HOGENOM" id="CLU_004639_1_1_6"/>
<keyword evidence="6" id="KW-0645">Protease</keyword>
<dbReference type="InterPro" id="IPR007863">
    <property type="entry name" value="Peptidase_M16_C"/>
</dbReference>
<dbReference type="InterPro" id="IPR054734">
    <property type="entry name" value="PqqF-like_C_4"/>
</dbReference>
<feature type="domain" description="Peptidase M16 N-terminal" evidence="16">
    <location>
        <begin position="22"/>
        <end position="138"/>
    </location>
</feature>
<evidence type="ECO:0000256" key="14">
    <source>
        <dbReference type="RuleBase" id="RU004447"/>
    </source>
</evidence>
<evidence type="ECO:0000256" key="7">
    <source>
        <dbReference type="ARBA" id="ARBA00022723"/>
    </source>
</evidence>
<keyword evidence="8" id="KW-0378">Hydrolase</keyword>
<dbReference type="FunFam" id="3.30.830.10:FF:000005">
    <property type="entry name" value="nardilysin isoform X1"/>
    <property type="match status" value="1"/>
</dbReference>
<evidence type="ECO:0000256" key="15">
    <source>
        <dbReference type="SAM" id="MobiDB-lite"/>
    </source>
</evidence>
<evidence type="ECO:0000256" key="1">
    <source>
        <dbReference type="ARBA" id="ARBA00001947"/>
    </source>
</evidence>
<dbReference type="Pfam" id="PF22456">
    <property type="entry name" value="PqqF-like_C_4"/>
    <property type="match status" value="1"/>
</dbReference>
<evidence type="ECO:0000256" key="8">
    <source>
        <dbReference type="ARBA" id="ARBA00022801"/>
    </source>
</evidence>
<dbReference type="GO" id="GO:0004222">
    <property type="term" value="F:metalloendopeptidase activity"/>
    <property type="evidence" value="ECO:0007669"/>
    <property type="project" value="UniProtKB-EC"/>
</dbReference>
<dbReference type="KEGG" id="pseo:OM33_07330"/>
<dbReference type="InterPro" id="IPR050626">
    <property type="entry name" value="Peptidase_M16"/>
</dbReference>
<dbReference type="OrthoDB" id="9811314at2"/>
<dbReference type="STRING" id="1348114.OM33_07330"/>
<dbReference type="eggNOG" id="COG1025">
    <property type="taxonomic scope" value="Bacteria"/>
</dbReference>
<name>A0A0A7EEG0_9GAMM</name>
<dbReference type="Proteomes" id="UP000030341">
    <property type="component" value="Chromosome 1"/>
</dbReference>
<dbReference type="EMBL" id="CP009888">
    <property type="protein sequence ID" value="AIY64984.1"/>
    <property type="molecule type" value="Genomic_DNA"/>
</dbReference>
<organism evidence="20 21">
    <name type="scientific">Pseudoalteromonas piratica</name>
    <dbReference type="NCBI Taxonomy" id="1348114"/>
    <lineage>
        <taxon>Bacteria</taxon>
        <taxon>Pseudomonadati</taxon>
        <taxon>Pseudomonadota</taxon>
        <taxon>Gammaproteobacteria</taxon>
        <taxon>Alteromonadales</taxon>
        <taxon>Pseudoalteromonadaceae</taxon>
        <taxon>Pseudoalteromonas</taxon>
    </lineage>
</organism>
<dbReference type="GO" id="GO:0006508">
    <property type="term" value="P:proteolysis"/>
    <property type="evidence" value="ECO:0007669"/>
    <property type="project" value="UniProtKB-KW"/>
</dbReference>
<dbReference type="EC" id="3.4.24.55" evidence="4"/>
<dbReference type="Pfam" id="PF00675">
    <property type="entry name" value="Peptidase_M16"/>
    <property type="match status" value="1"/>
</dbReference>
<dbReference type="SUPFAM" id="SSF63411">
    <property type="entry name" value="LuxS/MPP-like metallohydrolase"/>
    <property type="match status" value="4"/>
</dbReference>
<evidence type="ECO:0000313" key="21">
    <source>
        <dbReference type="Proteomes" id="UP000030341"/>
    </source>
</evidence>
<keyword evidence="10" id="KW-0482">Metalloprotease</keyword>
<dbReference type="FunFam" id="3.30.830.10:FF:000012">
    <property type="entry name" value="Protease 3"/>
    <property type="match status" value="1"/>
</dbReference>
<dbReference type="PANTHER" id="PTHR43690">
    <property type="entry name" value="NARDILYSIN"/>
    <property type="match status" value="1"/>
</dbReference>
<feature type="domain" description="Coenzyme PQQ synthesis protein F-like C-terminal lobe" evidence="19">
    <location>
        <begin position="746"/>
        <end position="844"/>
    </location>
</feature>
<accession>A0A0A7EEG0</accession>
<protein>
    <recommendedName>
        <fullName evidence="5">Protease 3</fullName>
        <ecNumber evidence="4">3.4.24.55</ecNumber>
    </recommendedName>
    <alternativeName>
        <fullName evidence="13">Pitrilysin</fullName>
    </alternativeName>
    <alternativeName>
        <fullName evidence="12">Protease III</fullName>
    </alternativeName>
    <alternativeName>
        <fullName evidence="11">Protease pi</fullName>
    </alternativeName>
</protein>
<evidence type="ECO:0000256" key="2">
    <source>
        <dbReference type="ARBA" id="ARBA00002184"/>
    </source>
</evidence>
<dbReference type="InterPro" id="IPR011249">
    <property type="entry name" value="Metalloenz_LuxS/M16"/>
</dbReference>
<gene>
    <name evidence="20" type="ORF">OM33_07330</name>
</gene>
<dbReference type="InterPro" id="IPR011765">
    <property type="entry name" value="Pept_M16_N"/>
</dbReference>
<feature type="domain" description="Peptidase M16 C-terminal" evidence="17">
    <location>
        <begin position="182"/>
        <end position="348"/>
    </location>
</feature>
<dbReference type="Pfam" id="PF05193">
    <property type="entry name" value="Peptidase_M16_C"/>
    <property type="match status" value="1"/>
</dbReference>
<dbReference type="Pfam" id="PF16187">
    <property type="entry name" value="Peptidase_M16_M"/>
    <property type="match status" value="1"/>
</dbReference>
<keyword evidence="9" id="KW-0862">Zinc</keyword>
<dbReference type="PANTHER" id="PTHR43690:SF18">
    <property type="entry name" value="INSULIN-DEGRADING ENZYME-RELATED"/>
    <property type="match status" value="1"/>
</dbReference>
<evidence type="ECO:0000256" key="12">
    <source>
        <dbReference type="ARBA" id="ARBA00031184"/>
    </source>
</evidence>
<evidence type="ECO:0000259" key="19">
    <source>
        <dbReference type="Pfam" id="PF22456"/>
    </source>
</evidence>
<proteinExistence type="inferred from homology"/>
<comment type="cofactor">
    <cofactor evidence="1">
        <name>Zn(2+)</name>
        <dbReference type="ChEBI" id="CHEBI:29105"/>
    </cofactor>
</comment>
<feature type="domain" description="Peptidase M16 middle/third" evidence="18">
    <location>
        <begin position="368"/>
        <end position="645"/>
    </location>
</feature>
<evidence type="ECO:0000256" key="6">
    <source>
        <dbReference type="ARBA" id="ARBA00022670"/>
    </source>
</evidence>
<evidence type="ECO:0000256" key="9">
    <source>
        <dbReference type="ARBA" id="ARBA00022833"/>
    </source>
</evidence>
<dbReference type="Gene3D" id="3.30.830.10">
    <property type="entry name" value="Metalloenzyme, LuxS/M16 peptidase-like"/>
    <property type="match status" value="4"/>
</dbReference>
<keyword evidence="21" id="KW-1185">Reference proteome</keyword>
<evidence type="ECO:0000256" key="5">
    <source>
        <dbReference type="ARBA" id="ARBA00017565"/>
    </source>
</evidence>
<evidence type="ECO:0000256" key="13">
    <source>
        <dbReference type="ARBA" id="ARBA00033450"/>
    </source>
</evidence>
<reference evidence="20 21" key="1">
    <citation type="submission" date="2014-11" db="EMBL/GenBank/DDBJ databases">
        <title>Complete Genome Sequence of Pseudoalteromonas sp. Strain OCN003 Isolated from Kaneohe Bay, Oahu, Hawaii.</title>
        <authorList>
            <person name="Beurmann S."/>
            <person name="Videau P."/>
            <person name="Ushijima B."/>
            <person name="Smith A.M."/>
            <person name="Aeby G.S."/>
            <person name="Callahan S.M."/>
            <person name="Belcaid M."/>
        </authorList>
    </citation>
    <scope>NUCLEOTIDE SEQUENCE [LARGE SCALE GENOMIC DNA]</scope>
    <source>
        <strain evidence="20 21">OCN003</strain>
    </source>
</reference>
<evidence type="ECO:0000256" key="4">
    <source>
        <dbReference type="ARBA" id="ARBA00012449"/>
    </source>
</evidence>
<dbReference type="InterPro" id="IPR001431">
    <property type="entry name" value="Pept_M16_Zn_BS"/>
</dbReference>
<dbReference type="InterPro" id="IPR032632">
    <property type="entry name" value="Peptidase_M16_M"/>
</dbReference>
<evidence type="ECO:0000256" key="10">
    <source>
        <dbReference type="ARBA" id="ARBA00023049"/>
    </source>
</evidence>
<sequence>MITSSNDSRIYQSLKLDNGLKILVIEDHSSDKSAASLTVNCGHFDDPINRQGLAHFLEHMLFLGSENFPEPGSFSQFLSHHGGNCNAWTGTEHSSYFFEVLNDHFSQALTQFADIFHAPLILPSACEKERNAIDAEFKLKLKDDSRRIYQVHKETCNSAHPFAKFSVGNHQTLSNLSECISEEIRAFFTQQYQAQNMTLVVSSNMPCELMQVRIKQLFSCLNGDPNSLKPAISEQLYLPEHMQKSIFIEPHKHMQKLIVSFALPSIDNFYREKTVSFIAHLIGYEGKGSLYSILKKAGWINGLSAGGGINGSNFKDFNISIALTDEGEKHKTAIVEYVFCYLKLLAQAETDLLVQLYQDKKTLMEIAFNNQEKSRVLDWVNSLSVNMHHYPDDHLIYGDYIMTGFNKVQFDEVLALFNAKNMRLIHIHPNVPTDTHAKWYSTPYSISEISAPWLESLEKVDASAIELTLPSTNPYLAKPVVLHEIAHKHKTPEKRVSSNTFEFWFKQDTTFRVAKGHFYLALDSKKTVESIKNMAMTRLFADLFMDKVAEQFYPAELAGINYQLSAHQGGLTLHTWGLSGNQIELINEIIEELLTCKFDSIRFYEYQRQLVRHWQNGNQSKPVSLLFSELSATLLPWNPTPLKLAEAIEQVSFCEFNEFRSGLFDSLHCQTLMHGNWTPEEGDNCVAMLQKALSGKTTSADLNRPIVTLNEPAIQTHTVPHPDHAMVSYFQASNDSISEKIRLMALNHLISQDYFHDMRTEKQLGYLVGSGFAPLNNRAGIAFYIQSPEVCSDILVEHSNRFLADYHLKLSAMDAIDWEQAKQALMMQIVEKDKNLRLKSQRFWLAIGNGDGQFDMQAQLKTALLQLSKAQLVSYAKRLFAENSTRLELKTEKKTTKQATTSQVDKQVLTH</sequence>
<evidence type="ECO:0000313" key="20">
    <source>
        <dbReference type="EMBL" id="AIY64984.1"/>
    </source>
</evidence>
<dbReference type="RefSeq" id="WP_038640458.1">
    <property type="nucleotide sequence ID" value="NZ_CP009888.1"/>
</dbReference>